<sequence>MKTLEDLVHNIEYETSLFLDKRSIHCLKAFIDGWSVTFEDSYKLVHFQKYIEKLYKLERSHSWAAILSFIARDECEALQLFFIEFKKIQSYSLEHIEVENVYNDSFIEMLQKIKKRPAMYISKNSIYCLKAFLDGFMLSRPNDIESKILMKEFEIYIGKSNNLLAYSKSWAKMIDFYSGDEFLALEHFFKWFSEFQEQRCV</sequence>
<reference evidence="2" key="1">
    <citation type="submission" date="2016-10" db="EMBL/GenBank/DDBJ databases">
        <authorList>
            <person name="Varghese N."/>
            <person name="Submissions S."/>
        </authorList>
    </citation>
    <scope>NUCLEOTIDE SEQUENCE [LARGE SCALE GENOMIC DNA]</scope>
    <source>
        <strain evidence="2">CGMCC 1.10223</strain>
    </source>
</reference>
<name>A0A1I2CFP0_9BACL</name>
<dbReference type="EMBL" id="FONN01000005">
    <property type="protein sequence ID" value="SFE66510.1"/>
    <property type="molecule type" value="Genomic_DNA"/>
</dbReference>
<gene>
    <name evidence="1" type="ORF">SAMN04487969_10521</name>
</gene>
<dbReference type="OrthoDB" id="2617173at2"/>
<evidence type="ECO:0000313" key="1">
    <source>
        <dbReference type="EMBL" id="SFE66510.1"/>
    </source>
</evidence>
<accession>A0A1I2CFP0</accession>
<dbReference type="Proteomes" id="UP000183410">
    <property type="component" value="Unassembled WGS sequence"/>
</dbReference>
<dbReference type="AlphaFoldDB" id="A0A1I2CFP0"/>
<dbReference type="RefSeq" id="WP_052737004.1">
    <property type="nucleotide sequence ID" value="NZ_FONN01000005.1"/>
</dbReference>
<organism evidence="1 2">
    <name type="scientific">Paenibacillus algorifonticola</name>
    <dbReference type="NCBI Taxonomy" id="684063"/>
    <lineage>
        <taxon>Bacteria</taxon>
        <taxon>Bacillati</taxon>
        <taxon>Bacillota</taxon>
        <taxon>Bacilli</taxon>
        <taxon>Bacillales</taxon>
        <taxon>Paenibacillaceae</taxon>
        <taxon>Paenibacillus</taxon>
    </lineage>
</organism>
<keyword evidence="2" id="KW-1185">Reference proteome</keyword>
<evidence type="ECO:0000313" key="2">
    <source>
        <dbReference type="Proteomes" id="UP000183410"/>
    </source>
</evidence>
<protein>
    <submittedName>
        <fullName evidence="1">Uncharacterized protein</fullName>
    </submittedName>
</protein>
<proteinExistence type="predicted"/>